<keyword evidence="3" id="KW-1185">Reference proteome</keyword>
<comment type="caution">
    <text evidence="2">The sequence shown here is derived from an EMBL/GenBank/DDBJ whole genome shotgun (WGS) entry which is preliminary data.</text>
</comment>
<gene>
    <name evidence="2" type="ORF">O181_043840</name>
</gene>
<protein>
    <submittedName>
        <fullName evidence="2">Uncharacterized protein</fullName>
    </submittedName>
</protein>
<evidence type="ECO:0000256" key="1">
    <source>
        <dbReference type="SAM" id="MobiDB-lite"/>
    </source>
</evidence>
<evidence type="ECO:0000313" key="2">
    <source>
        <dbReference type="EMBL" id="MBW0504125.1"/>
    </source>
</evidence>
<accession>A0A9Q3DND6</accession>
<reference evidence="2" key="1">
    <citation type="submission" date="2021-03" db="EMBL/GenBank/DDBJ databases">
        <title>Draft genome sequence of rust myrtle Austropuccinia psidii MF-1, a brazilian biotype.</title>
        <authorList>
            <person name="Quecine M.C."/>
            <person name="Pachon D.M.R."/>
            <person name="Bonatelli M.L."/>
            <person name="Correr F.H."/>
            <person name="Franceschini L.M."/>
            <person name="Leite T.F."/>
            <person name="Margarido G.R.A."/>
            <person name="Almeida C.A."/>
            <person name="Ferrarezi J.A."/>
            <person name="Labate C.A."/>
        </authorList>
    </citation>
    <scope>NUCLEOTIDE SEQUENCE</scope>
    <source>
        <strain evidence="2">MF-1</strain>
    </source>
</reference>
<dbReference type="AlphaFoldDB" id="A0A9Q3DND6"/>
<name>A0A9Q3DND6_9BASI</name>
<evidence type="ECO:0000313" key="3">
    <source>
        <dbReference type="Proteomes" id="UP000765509"/>
    </source>
</evidence>
<dbReference type="Proteomes" id="UP000765509">
    <property type="component" value="Unassembled WGS sequence"/>
</dbReference>
<organism evidence="2 3">
    <name type="scientific">Austropuccinia psidii MF-1</name>
    <dbReference type="NCBI Taxonomy" id="1389203"/>
    <lineage>
        <taxon>Eukaryota</taxon>
        <taxon>Fungi</taxon>
        <taxon>Dikarya</taxon>
        <taxon>Basidiomycota</taxon>
        <taxon>Pucciniomycotina</taxon>
        <taxon>Pucciniomycetes</taxon>
        <taxon>Pucciniales</taxon>
        <taxon>Sphaerophragmiaceae</taxon>
        <taxon>Austropuccinia</taxon>
    </lineage>
</organism>
<dbReference type="EMBL" id="AVOT02017739">
    <property type="protein sequence ID" value="MBW0504125.1"/>
    <property type="molecule type" value="Genomic_DNA"/>
</dbReference>
<feature type="region of interest" description="Disordered" evidence="1">
    <location>
        <begin position="137"/>
        <end position="158"/>
    </location>
</feature>
<sequence>MKIYCFTNNKKLSKNTLQEYHNHGNSAPWISVWHMKPQSFYGQLAISITSSQYGNVIILWTNYGHLSFGAFLALHLNPEAIAQIYAQLGISGHFPQSQGEWPKWLFLAIWAHNAHLGIFAHFDAKCPKDTFPPFGPVFGSEPKGGQKPQRTQKHLSKL</sequence>
<proteinExistence type="predicted"/>